<gene>
    <name evidence="2" type="ORF">ACFSVM_20920</name>
</gene>
<dbReference type="Proteomes" id="UP001597540">
    <property type="component" value="Unassembled WGS sequence"/>
</dbReference>
<dbReference type="PROSITE" id="PS51186">
    <property type="entry name" value="GNAT"/>
    <property type="match status" value="1"/>
</dbReference>
<organism evidence="2 3">
    <name type="scientific">Paenibacillus shunpengii</name>
    <dbReference type="NCBI Taxonomy" id="2054424"/>
    <lineage>
        <taxon>Bacteria</taxon>
        <taxon>Bacillati</taxon>
        <taxon>Bacillota</taxon>
        <taxon>Bacilli</taxon>
        <taxon>Bacillales</taxon>
        <taxon>Paenibacillaceae</taxon>
        <taxon>Paenibacillus</taxon>
    </lineage>
</organism>
<dbReference type="InterPro" id="IPR016181">
    <property type="entry name" value="Acyl_CoA_acyltransferase"/>
</dbReference>
<dbReference type="Gene3D" id="3.40.630.30">
    <property type="match status" value="1"/>
</dbReference>
<comment type="caution">
    <text evidence="2">The sequence shown here is derived from an EMBL/GenBank/DDBJ whole genome shotgun (WGS) entry which is preliminary data.</text>
</comment>
<dbReference type="Pfam" id="PF13302">
    <property type="entry name" value="Acetyltransf_3"/>
    <property type="match status" value="1"/>
</dbReference>
<keyword evidence="2" id="KW-0012">Acyltransferase</keyword>
<evidence type="ECO:0000313" key="2">
    <source>
        <dbReference type="EMBL" id="MFD2702905.1"/>
    </source>
</evidence>
<sequence length="188" mass="22187">MFTKHALGRGLPVLRTERLLFRGLTPSDDETILRFLNDVEVIKYLNRVHLPTKLRARRLLKEIWISGARLESVHYGICLLETDELIGVISFQQWKEDKKEAQIGYMFDRRYWGQGYGTEAVGRMIRFGFEELGLQRIEGKCHEHNQRSQKVLIKNGMKYMRTHKHFSLFPKNGQDVLVYVKEQTLYSK</sequence>
<dbReference type="EMBL" id="JBHUMJ010000008">
    <property type="protein sequence ID" value="MFD2702905.1"/>
    <property type="molecule type" value="Genomic_DNA"/>
</dbReference>
<keyword evidence="3" id="KW-1185">Reference proteome</keyword>
<proteinExistence type="predicted"/>
<dbReference type="CDD" id="cd04301">
    <property type="entry name" value="NAT_SF"/>
    <property type="match status" value="1"/>
</dbReference>
<evidence type="ECO:0000259" key="1">
    <source>
        <dbReference type="PROSITE" id="PS51186"/>
    </source>
</evidence>
<dbReference type="GO" id="GO:0016746">
    <property type="term" value="F:acyltransferase activity"/>
    <property type="evidence" value="ECO:0007669"/>
    <property type="project" value="UniProtKB-KW"/>
</dbReference>
<evidence type="ECO:0000313" key="3">
    <source>
        <dbReference type="Proteomes" id="UP001597540"/>
    </source>
</evidence>
<dbReference type="RefSeq" id="WP_379264322.1">
    <property type="nucleotide sequence ID" value="NZ_JBHUMJ010000008.1"/>
</dbReference>
<reference evidence="3" key="1">
    <citation type="journal article" date="2019" name="Int. J. Syst. Evol. Microbiol.">
        <title>The Global Catalogue of Microorganisms (GCM) 10K type strain sequencing project: providing services to taxonomists for standard genome sequencing and annotation.</title>
        <authorList>
            <consortium name="The Broad Institute Genomics Platform"/>
            <consortium name="The Broad Institute Genome Sequencing Center for Infectious Disease"/>
            <person name="Wu L."/>
            <person name="Ma J."/>
        </authorList>
    </citation>
    <scope>NUCLEOTIDE SEQUENCE [LARGE SCALE GENOMIC DNA]</scope>
    <source>
        <strain evidence="3">KCTC 33849</strain>
    </source>
</reference>
<dbReference type="EC" id="2.3.-.-" evidence="2"/>
<dbReference type="InterPro" id="IPR051531">
    <property type="entry name" value="N-acetyltransferase"/>
</dbReference>
<dbReference type="PANTHER" id="PTHR43792">
    <property type="entry name" value="GNAT FAMILY, PUTATIVE (AFU_ORTHOLOGUE AFUA_3G00765)-RELATED-RELATED"/>
    <property type="match status" value="1"/>
</dbReference>
<accession>A0ABW5SWD5</accession>
<feature type="domain" description="N-acetyltransferase" evidence="1">
    <location>
        <begin position="19"/>
        <end position="186"/>
    </location>
</feature>
<keyword evidence="2" id="KW-0808">Transferase</keyword>
<dbReference type="SUPFAM" id="SSF55729">
    <property type="entry name" value="Acyl-CoA N-acyltransferases (Nat)"/>
    <property type="match status" value="1"/>
</dbReference>
<protein>
    <submittedName>
        <fullName evidence="2">GNAT family N-acetyltransferase</fullName>
        <ecNumber evidence="2">2.3.-.-</ecNumber>
    </submittedName>
</protein>
<name>A0ABW5SWD5_9BACL</name>
<dbReference type="InterPro" id="IPR000182">
    <property type="entry name" value="GNAT_dom"/>
</dbReference>